<dbReference type="InterPro" id="IPR005546">
    <property type="entry name" value="Autotransporte_beta"/>
</dbReference>
<evidence type="ECO:0000256" key="2">
    <source>
        <dbReference type="ARBA" id="ARBA00022737"/>
    </source>
</evidence>
<dbReference type="SMART" id="SM00869">
    <property type="entry name" value="Autotransporter"/>
    <property type="match status" value="1"/>
</dbReference>
<dbReference type="Proteomes" id="UP000306631">
    <property type="component" value="Unassembled WGS sequence"/>
</dbReference>
<feature type="domain" description="Autotransporter" evidence="5">
    <location>
        <begin position="1933"/>
        <end position="2211"/>
    </location>
</feature>
<dbReference type="InterPro" id="IPR015919">
    <property type="entry name" value="Cadherin-like_sf"/>
</dbReference>
<sequence length="2211" mass="220311">MSFLSGAARSARLLAFVSLLSCLALFWPGAARAAHTSLLCGPQTVHVPSGGSVAINVTACAGGNIFLAGDGVVDGPLLPQRGSAILRVDDPNWYVDYSHNGVNTTGDVFEFSDTANRTVRVTMIVDPPASSIVVSPATLDTMTAGTAFAQTLSATGGTSPYTYTTNTAQLPPGITLSSAGLLSGTPSARGAFSFTVRATDNTGAVVDKAYALTVQNPSLSLSPSSATAVQNVPFSLTLGGQGGVAPYIIALESGSLPTGISLAGGVLSGTPTGAVQGYPVTFRVTDSSAGAAPYYELESFTLTVSSAPSVSIAVAPSSVLEDSGLPLVYTVTRSASLPTPTTVTLATSGTATSGDYTGAVPSVVIPANATSATVSITPVADTAVEANETVIVTVAAGAGYTVGAPASATGTILNDDLPVASIAVSPASVDEDSGTPLVYTVTLDRPNPVPLTVPISVGGTGTFGVDYTGVVAAVAIAAGSTTGTLTLFPIADSVAESNKTVVVTLLPSAGYTIGTPGSATGTIRDDDLPVLRVNDVTATEGDSGASAFIFTVSLDVPAGPGGVTFDIATADGTATAGSDYVARSLVGQTIPAGAQSYTFAVQVNGDTLYELNESFTVNVSNVVGATVADAQGVGTIVNDDPLPTVSIADLALNEGNSGSTPALLTVTLSAPSSRPVAVQYASADGTATASSDYTAVSGILVFPAGTTTMSISVQIHGDTTVELDETFQVNLSNPVNAVLGDASAVVTIINDDQPVVLSPGSLPMPTAGVPYAQAVSASGGTAPYSYAIIAGSLPPGINLNTASGALSGTPTTVGSYAFQVRATDNSAVPNSSMQPYTLLVAAPTLTLPGAALPQAIRGQSFTSDRGPVDGGNGPYTFSAIGVLPPGLSLSPTGVLSGTPTLAGSHTFTVSAQDSTLGLGAPYRVSETLTLTVAEPVPLAGNVTLLTSYNAPAIPVNLALSGGAATTVTVATAPLHGTAVIINAGVISYQPTTGYAGPDSFTYTATGPGGTSTPGTVDITVGNPVISVTASGSLAAEAGTPYSQTFTWTGGALPYGSHQVANLPDGLSITATSANSVTVSGTPTRSGSFSLVPSATDSSTGAGPFTVDGTFTLVVGSPVLSATPAVLPAGTAGSAYQQTIAATGGIAPYQVALSGTLPAGLSFNAATGTLSGTPTQSGSFALTATLTDSTAGTPASLVQSYTLVVASPTLSATPVALPAGTAGSAYQQTITATGGIAPYQVALSGTLPAGLSFNAATGTLSGTPTQSGSFALTATVTDSTSGTPASVAQGYTLVVASPTLSATPAALPTGTAGSAYQQAITATGGIAPYQVTLSGMLPTGVTFDAATGTLSGTPLQSGTFALTATITDSTGGTPASTTQAYSLVVASPVLVATPSALAGGTAGTPYQQAITATGGIAPYQVALSGTLPTGVSFDAATGMVSGTPLQSGTFALTVTITDSTGGTPASVTQPYSLVVASPVLATPLTALPGGTAGSVYQQAFTATGGIAPYHVALSGALPAGLSFDAGTGTLSGTPTQSGTFALTVTITDSTGGTPASLTQPYSLVVASPVLVATPAALAAATAGTPYQQVFSATGGIAPYRVVLSGALPAGLSFDAGTGTLSGTPTQSGSFALTATVTDSTGGTPASLVQVYTLTVAAPALSLSPVAGALPASTAGSSYTLAFTTQGGLAPYRYTLATGALPTGLVLDAATGRVAGTPSVAGSFAFSVTVTDATAGGAGSLTQAYTLSVSAPALVLTPASLPAGLFGNRYEQGLTATGGTAPYRYAVSAGALPEGMTLEAAGRLAGTPTAAGAFAFTVTATDALGFTGSQNYVVQIAQRPDPTRDPEVRGLLTAQRDAARRFAHSQIENFQQRMQRLHGASGSNGFSNSLSLSYAPRRCEPMVGNVPGPDCDAQRRQPFDRETGLEQPASRVDTGSQAPLGLWVGGTLRSGRSEGGQRAGTDFETDGVTVGSDLRISEAFAVGAGLGYGRDRSDVGESGSRSDGQAYSMAVYASYSPGRSLFVDALLGHQLLDYSLRRYVTGDGGFVHARRNGSQWFGSLAFGADLARGNWQFTPYARLDASQGSLDRYVEQGNDLFALRYGDQDVDATTGNAGLRVEMRQTATWGAWTPQLRVEYQHDFSGSGLATLQYADLVDVPFYRTPLDGFDRSRWMLGAGVMFDVGRTWGLRVDYRGLVGSGNDRDHGVQISLDKEL</sequence>
<dbReference type="InterPro" id="IPR036709">
    <property type="entry name" value="Autotransporte_beta_dom_sf"/>
</dbReference>
<dbReference type="InterPro" id="IPR038081">
    <property type="entry name" value="CalX-like_sf"/>
</dbReference>
<dbReference type="PANTHER" id="PTHR37494:SF1">
    <property type="entry name" value="STAPHYLOCOCCUS AUREUS SURFACE PROTEIN A"/>
    <property type="match status" value="1"/>
</dbReference>
<dbReference type="PROSITE" id="PS51208">
    <property type="entry name" value="AUTOTRANSPORTER"/>
    <property type="match status" value="1"/>
</dbReference>
<evidence type="ECO:0000259" key="5">
    <source>
        <dbReference type="PROSITE" id="PS51208"/>
    </source>
</evidence>
<dbReference type="Gene3D" id="2.60.40.3440">
    <property type="match status" value="1"/>
</dbReference>
<dbReference type="GO" id="GO:0016020">
    <property type="term" value="C:membrane"/>
    <property type="evidence" value="ECO:0007669"/>
    <property type="project" value="InterPro"/>
</dbReference>
<dbReference type="GO" id="GO:0007154">
    <property type="term" value="P:cell communication"/>
    <property type="evidence" value="ECO:0007669"/>
    <property type="project" value="InterPro"/>
</dbReference>
<accession>A0A4V3RIF7</accession>
<proteinExistence type="predicted"/>
<dbReference type="SMART" id="SM00736">
    <property type="entry name" value="CADG"/>
    <property type="match status" value="5"/>
</dbReference>
<dbReference type="Gene3D" id="2.60.40.10">
    <property type="entry name" value="Immunoglobulins"/>
    <property type="match status" value="13"/>
</dbReference>
<dbReference type="SUPFAM" id="SSF103515">
    <property type="entry name" value="Autotransporter"/>
    <property type="match status" value="1"/>
</dbReference>
<dbReference type="SUPFAM" id="SSF49313">
    <property type="entry name" value="Cadherin-like"/>
    <property type="match status" value="11"/>
</dbReference>
<evidence type="ECO:0000256" key="4">
    <source>
        <dbReference type="SAM" id="SignalP"/>
    </source>
</evidence>
<evidence type="ECO:0000256" key="1">
    <source>
        <dbReference type="ARBA" id="ARBA00022729"/>
    </source>
</evidence>
<feature type="chain" id="PRO_5020807354" evidence="4">
    <location>
        <begin position="34"/>
        <end position="2211"/>
    </location>
</feature>
<dbReference type="SMART" id="SM00237">
    <property type="entry name" value="Calx_beta"/>
    <property type="match status" value="4"/>
</dbReference>
<comment type="caution">
    <text evidence="6">The sequence shown here is derived from an EMBL/GenBank/DDBJ whole genome shotgun (WGS) entry which is preliminary data.</text>
</comment>
<dbReference type="GO" id="GO:0005509">
    <property type="term" value="F:calcium ion binding"/>
    <property type="evidence" value="ECO:0007669"/>
    <property type="project" value="InterPro"/>
</dbReference>
<dbReference type="OrthoDB" id="5720638at2"/>
<evidence type="ECO:0000313" key="6">
    <source>
        <dbReference type="EMBL" id="TGY31920.1"/>
    </source>
</evidence>
<dbReference type="PANTHER" id="PTHR37494">
    <property type="entry name" value="HEMAGGLUTININ"/>
    <property type="match status" value="1"/>
</dbReference>
<keyword evidence="2" id="KW-0677">Repeat</keyword>
<dbReference type="InterPro" id="IPR013783">
    <property type="entry name" value="Ig-like_fold"/>
</dbReference>
<dbReference type="InterPro" id="IPR006644">
    <property type="entry name" value="Cadg"/>
</dbReference>
<dbReference type="SUPFAM" id="SSF141072">
    <property type="entry name" value="CalX-like"/>
    <property type="match status" value="4"/>
</dbReference>
<organism evidence="6 7">
    <name type="scientific">Stenotrophomonas maltophilia</name>
    <name type="common">Pseudomonas maltophilia</name>
    <name type="synonym">Xanthomonas maltophilia</name>
    <dbReference type="NCBI Taxonomy" id="40324"/>
    <lineage>
        <taxon>Bacteria</taxon>
        <taxon>Pseudomonadati</taxon>
        <taxon>Pseudomonadota</taxon>
        <taxon>Gammaproteobacteria</taxon>
        <taxon>Lysobacterales</taxon>
        <taxon>Lysobacteraceae</taxon>
        <taxon>Stenotrophomonas</taxon>
        <taxon>Stenotrophomonas maltophilia group</taxon>
    </lineage>
</organism>
<dbReference type="Gene3D" id="2.40.128.130">
    <property type="entry name" value="Autotransporter beta-domain"/>
    <property type="match status" value="1"/>
</dbReference>
<evidence type="ECO:0000313" key="7">
    <source>
        <dbReference type="Proteomes" id="UP000306631"/>
    </source>
</evidence>
<evidence type="ECO:0000256" key="3">
    <source>
        <dbReference type="ARBA" id="ARBA00022837"/>
    </source>
</evidence>
<keyword evidence="1 4" id="KW-0732">Signal</keyword>
<gene>
    <name evidence="6" type="ORF">E5352_17670</name>
</gene>
<dbReference type="RefSeq" id="WP_136006842.1">
    <property type="nucleotide sequence ID" value="NZ_SRYW01000021.1"/>
</dbReference>
<dbReference type="EMBL" id="SRYW01000021">
    <property type="protein sequence ID" value="TGY31920.1"/>
    <property type="molecule type" value="Genomic_DNA"/>
</dbReference>
<dbReference type="InterPro" id="IPR003644">
    <property type="entry name" value="Calx_beta"/>
</dbReference>
<name>A0A4V3RIF7_STEMA</name>
<reference evidence="6 7" key="1">
    <citation type="submission" date="2019-04" db="EMBL/GenBank/DDBJ databases">
        <title>Microbes associate with the intestines of laboratory mice.</title>
        <authorList>
            <person name="Navarre W."/>
            <person name="Wong E."/>
            <person name="Huang K."/>
            <person name="Tropini C."/>
            <person name="Ng K."/>
            <person name="Yu B."/>
        </authorList>
    </citation>
    <scope>NUCLEOTIDE SEQUENCE [LARGE SCALE GENOMIC DNA]</scope>
    <source>
        <strain evidence="6 7">NM62_B4-13</strain>
    </source>
</reference>
<dbReference type="Pfam" id="PF03160">
    <property type="entry name" value="Calx-beta"/>
    <property type="match status" value="3"/>
</dbReference>
<dbReference type="Gene3D" id="2.60.40.2030">
    <property type="match status" value="4"/>
</dbReference>
<dbReference type="Pfam" id="PF17963">
    <property type="entry name" value="Big_9"/>
    <property type="match status" value="1"/>
</dbReference>
<protein>
    <submittedName>
        <fullName evidence="6">Autotransporter domain-containing protein</fullName>
    </submittedName>
</protein>
<dbReference type="Pfam" id="PF05345">
    <property type="entry name" value="He_PIG"/>
    <property type="match status" value="12"/>
</dbReference>
<dbReference type="Pfam" id="PF03797">
    <property type="entry name" value="Autotransporter"/>
    <property type="match status" value="1"/>
</dbReference>
<feature type="signal peptide" evidence="4">
    <location>
        <begin position="1"/>
        <end position="33"/>
    </location>
</feature>
<keyword evidence="3" id="KW-0106">Calcium</keyword>